<dbReference type="Gene3D" id="3.10.690.10">
    <property type="entry name" value="Bifunctional nuclease domain"/>
    <property type="match status" value="1"/>
</dbReference>
<dbReference type="InterPro" id="IPR036104">
    <property type="entry name" value="BFN_sf"/>
</dbReference>
<protein>
    <recommendedName>
        <fullName evidence="1">BFN domain-containing protein</fullName>
    </recommendedName>
</protein>
<dbReference type="GO" id="GO:0004518">
    <property type="term" value="F:nuclease activity"/>
    <property type="evidence" value="ECO:0007669"/>
    <property type="project" value="InterPro"/>
</dbReference>
<organism evidence="2 3">
    <name type="scientific">Senegalimassilia anaerobia</name>
    <dbReference type="NCBI Taxonomy" id="1473216"/>
    <lineage>
        <taxon>Bacteria</taxon>
        <taxon>Bacillati</taxon>
        <taxon>Actinomycetota</taxon>
        <taxon>Coriobacteriia</taxon>
        <taxon>Coriobacteriales</taxon>
        <taxon>Coriobacteriaceae</taxon>
        <taxon>Senegalimassilia</taxon>
    </lineage>
</organism>
<dbReference type="Proteomes" id="UP000253792">
    <property type="component" value="Unassembled WGS sequence"/>
</dbReference>
<evidence type="ECO:0000313" key="2">
    <source>
        <dbReference type="EMBL" id="RDB55733.1"/>
    </source>
</evidence>
<dbReference type="AlphaFoldDB" id="A0A369L7S9"/>
<gene>
    <name evidence="2" type="ORF">C1880_05850</name>
</gene>
<proteinExistence type="predicted"/>
<dbReference type="RefSeq" id="WP_114620666.1">
    <property type="nucleotide sequence ID" value="NZ_DBFOMJ010000007.1"/>
</dbReference>
<dbReference type="PANTHER" id="PTHR15160:SF1">
    <property type="entry name" value="VON HIPPEL-LINDAU DISEASE TUMOR SUPPRESSOR"/>
    <property type="match status" value="1"/>
</dbReference>
<sequence>MVPIAVQKIIIGSAPGPSILVLQPIEESPVPGISRIVPIMVGAAEAAQLHLAVTHTKVARPTTHDLLLDALTNLDASVDHVLIDKVKGSLFFAKLTLSQHGRLIELDARPSDALSLALREDAPLYINEDVLERASYPYIVRKPIEDESAEEELEEFRSFLEDLDPKDFS</sequence>
<dbReference type="PROSITE" id="PS51658">
    <property type="entry name" value="BFN"/>
    <property type="match status" value="1"/>
</dbReference>
<dbReference type="SUPFAM" id="SSF103256">
    <property type="entry name" value="Hypothetical protein TM0160"/>
    <property type="match status" value="1"/>
</dbReference>
<feature type="domain" description="BFN" evidence="1">
    <location>
        <begin position="1"/>
        <end position="138"/>
    </location>
</feature>
<name>A0A369L7S9_9ACTN</name>
<dbReference type="PANTHER" id="PTHR15160">
    <property type="entry name" value="VON HIPPEL-LINDAU PROTEIN"/>
    <property type="match status" value="1"/>
</dbReference>
<dbReference type="OrthoDB" id="9788698at2"/>
<evidence type="ECO:0000259" key="1">
    <source>
        <dbReference type="PROSITE" id="PS51658"/>
    </source>
</evidence>
<evidence type="ECO:0000313" key="3">
    <source>
        <dbReference type="Proteomes" id="UP000253792"/>
    </source>
</evidence>
<dbReference type="Pfam" id="PF02577">
    <property type="entry name" value="BFN_dom"/>
    <property type="match status" value="1"/>
</dbReference>
<comment type="caution">
    <text evidence="2">The sequence shown here is derived from an EMBL/GenBank/DDBJ whole genome shotgun (WGS) entry which is preliminary data.</text>
</comment>
<accession>A0A369L7S9</accession>
<keyword evidence="3" id="KW-1185">Reference proteome</keyword>
<reference evidence="2 3" key="1">
    <citation type="journal article" date="2018" name="Elife">
        <title>Discovery and characterization of a prevalent human gut bacterial enzyme sufficient for the inactivation of a family of plant toxins.</title>
        <authorList>
            <person name="Koppel N."/>
            <person name="Bisanz J.E."/>
            <person name="Pandelia M.E."/>
            <person name="Turnbaugh P.J."/>
            <person name="Balskus E.P."/>
        </authorList>
    </citation>
    <scope>NUCLEOTIDE SEQUENCE [LARGE SCALE GENOMIC DNA]</scope>
    <source>
        <strain evidence="3">anaerobia AP69FAA</strain>
    </source>
</reference>
<dbReference type="InterPro" id="IPR003729">
    <property type="entry name" value="Bi_nuclease_dom"/>
</dbReference>
<dbReference type="EMBL" id="PPTP01000004">
    <property type="protein sequence ID" value="RDB55733.1"/>
    <property type="molecule type" value="Genomic_DNA"/>
</dbReference>